<proteinExistence type="predicted"/>
<comment type="caution">
    <text evidence="1">The sequence shown here is derived from an EMBL/GenBank/DDBJ whole genome shotgun (WGS) entry which is preliminary data.</text>
</comment>
<accession>A0ABR9QF92</accession>
<evidence type="ECO:0000313" key="2">
    <source>
        <dbReference type="Proteomes" id="UP001516662"/>
    </source>
</evidence>
<dbReference type="Proteomes" id="UP001516662">
    <property type="component" value="Unassembled WGS sequence"/>
</dbReference>
<evidence type="ECO:0000313" key="1">
    <source>
        <dbReference type="EMBL" id="MBE4907166.1"/>
    </source>
</evidence>
<reference evidence="1 2" key="1">
    <citation type="submission" date="2020-10" db="EMBL/GenBank/DDBJ databases">
        <title>Bacillus sp. HD4P25, an endophyte from a halophyte.</title>
        <authorList>
            <person name="Sun J.-Q."/>
        </authorList>
    </citation>
    <scope>NUCLEOTIDE SEQUENCE [LARGE SCALE GENOMIC DNA]</scope>
    <source>
        <strain evidence="1 2">YIM 93174</strain>
    </source>
</reference>
<gene>
    <name evidence="1" type="ORF">IMZ08_03715</name>
</gene>
<dbReference type="RefSeq" id="WP_193534640.1">
    <property type="nucleotide sequence ID" value="NZ_JADCLJ010000007.1"/>
</dbReference>
<dbReference type="EMBL" id="JADCLJ010000007">
    <property type="protein sequence ID" value="MBE4907166.1"/>
    <property type="molecule type" value="Genomic_DNA"/>
</dbReference>
<name>A0ABR9QF92_9BACI</name>
<organism evidence="1 2">
    <name type="scientific">Litchfieldia luteola</name>
    <dbReference type="NCBI Taxonomy" id="682179"/>
    <lineage>
        <taxon>Bacteria</taxon>
        <taxon>Bacillati</taxon>
        <taxon>Bacillota</taxon>
        <taxon>Bacilli</taxon>
        <taxon>Bacillales</taxon>
        <taxon>Bacillaceae</taxon>
        <taxon>Litchfieldia</taxon>
    </lineage>
</organism>
<sequence>MYNHPHLLSHMVESKRNELISESNALRTFSNRPKKIFSFSSLFLDKKEKSVNLEPSCCGATK</sequence>
<protein>
    <submittedName>
        <fullName evidence="1">Uncharacterized protein</fullName>
    </submittedName>
</protein>
<keyword evidence="2" id="KW-1185">Reference proteome</keyword>